<dbReference type="EMBL" id="BARV01028416">
    <property type="protein sequence ID" value="GAI33765.1"/>
    <property type="molecule type" value="Genomic_DNA"/>
</dbReference>
<dbReference type="AlphaFoldDB" id="X1P3Y7"/>
<gene>
    <name evidence="1" type="ORF">S06H3_45498</name>
</gene>
<proteinExistence type="predicted"/>
<evidence type="ECO:0000313" key="1">
    <source>
        <dbReference type="EMBL" id="GAI33765.1"/>
    </source>
</evidence>
<comment type="caution">
    <text evidence="1">The sequence shown here is derived from an EMBL/GenBank/DDBJ whole genome shotgun (WGS) entry which is preliminary data.</text>
</comment>
<name>X1P3Y7_9ZZZZ</name>
<organism evidence="1">
    <name type="scientific">marine sediment metagenome</name>
    <dbReference type="NCBI Taxonomy" id="412755"/>
    <lineage>
        <taxon>unclassified sequences</taxon>
        <taxon>metagenomes</taxon>
        <taxon>ecological metagenomes</taxon>
    </lineage>
</organism>
<reference evidence="1" key="1">
    <citation type="journal article" date="2014" name="Front. Microbiol.">
        <title>High frequency of phylogenetically diverse reductive dehalogenase-homologous genes in deep subseafloor sedimentary metagenomes.</title>
        <authorList>
            <person name="Kawai M."/>
            <person name="Futagami T."/>
            <person name="Toyoda A."/>
            <person name="Takaki Y."/>
            <person name="Nishi S."/>
            <person name="Hori S."/>
            <person name="Arai W."/>
            <person name="Tsubouchi T."/>
            <person name="Morono Y."/>
            <person name="Uchiyama I."/>
            <person name="Ito T."/>
            <person name="Fujiyama A."/>
            <person name="Inagaki F."/>
            <person name="Takami H."/>
        </authorList>
    </citation>
    <scope>NUCLEOTIDE SEQUENCE</scope>
    <source>
        <strain evidence="1">Expedition CK06-06</strain>
    </source>
</reference>
<accession>X1P3Y7</accession>
<protein>
    <submittedName>
        <fullName evidence="1">Uncharacterized protein</fullName>
    </submittedName>
</protein>
<sequence length="37" mass="4093">MDKISVVNMTMAPIIILITILFLLLMNAHQAADAPIR</sequence>
<feature type="non-terminal residue" evidence="1">
    <location>
        <position position="37"/>
    </location>
</feature>